<keyword evidence="2" id="KW-0812">Transmembrane</keyword>
<dbReference type="Proteomes" id="UP000036987">
    <property type="component" value="Unassembled WGS sequence"/>
</dbReference>
<feature type="compositionally biased region" description="Basic and acidic residues" evidence="1">
    <location>
        <begin position="19"/>
        <end position="43"/>
    </location>
</feature>
<protein>
    <submittedName>
        <fullName evidence="3">Uncharacterized protein</fullName>
    </submittedName>
</protein>
<dbReference type="PANTHER" id="PTHR36043:SF1">
    <property type="entry name" value="2,3-BISPHOSPHOGLYCERATE-INDEPENDENT PHOSPHOGLYCERATE MUTASE"/>
    <property type="match status" value="1"/>
</dbReference>
<dbReference type="PANTHER" id="PTHR36043">
    <property type="entry name" value="2,3-BISPHOSPHOGLYCERATE-INDEPENDENT PHOSPHOGLYCERATE MUTASE"/>
    <property type="match status" value="1"/>
</dbReference>
<dbReference type="EMBL" id="LFYR01001545">
    <property type="protein sequence ID" value="KMZ61006.1"/>
    <property type="molecule type" value="Genomic_DNA"/>
</dbReference>
<dbReference type="AlphaFoldDB" id="A0A0K9NW53"/>
<keyword evidence="2" id="KW-0472">Membrane</keyword>
<dbReference type="OMA" id="SSWRNQK"/>
<dbReference type="OrthoDB" id="1914651at2759"/>
<evidence type="ECO:0000256" key="1">
    <source>
        <dbReference type="SAM" id="MobiDB-lite"/>
    </source>
</evidence>
<organism evidence="3 4">
    <name type="scientific">Zostera marina</name>
    <name type="common">Eelgrass</name>
    <dbReference type="NCBI Taxonomy" id="29655"/>
    <lineage>
        <taxon>Eukaryota</taxon>
        <taxon>Viridiplantae</taxon>
        <taxon>Streptophyta</taxon>
        <taxon>Embryophyta</taxon>
        <taxon>Tracheophyta</taxon>
        <taxon>Spermatophyta</taxon>
        <taxon>Magnoliopsida</taxon>
        <taxon>Liliopsida</taxon>
        <taxon>Zosteraceae</taxon>
        <taxon>Zostera</taxon>
    </lineage>
</organism>
<evidence type="ECO:0000313" key="3">
    <source>
        <dbReference type="EMBL" id="KMZ61006.1"/>
    </source>
</evidence>
<evidence type="ECO:0000256" key="2">
    <source>
        <dbReference type="SAM" id="Phobius"/>
    </source>
</evidence>
<evidence type="ECO:0000313" key="4">
    <source>
        <dbReference type="Proteomes" id="UP000036987"/>
    </source>
</evidence>
<proteinExistence type="predicted"/>
<accession>A0A0K9NW53</accession>
<comment type="caution">
    <text evidence="3">The sequence shown here is derived from an EMBL/GenBank/DDBJ whole genome shotgun (WGS) entry which is preliminary data.</text>
</comment>
<keyword evidence="4" id="KW-1185">Reference proteome</keyword>
<feature type="transmembrane region" description="Helical" evidence="2">
    <location>
        <begin position="110"/>
        <end position="131"/>
    </location>
</feature>
<name>A0A0K9NW53_ZOSMR</name>
<keyword evidence="2" id="KW-1133">Transmembrane helix</keyword>
<feature type="region of interest" description="Disordered" evidence="1">
    <location>
        <begin position="16"/>
        <end position="44"/>
    </location>
</feature>
<gene>
    <name evidence="3" type="ORF">ZOSMA_55G00580</name>
</gene>
<sequence>MNLQLGSPVAWCRVISPRLSKEDPRRPRDSGGDDDNKGEDRLQPTDWNKAWSVYRKRNQGKKKKTLFSNFTPNKYVSWNPRRSEFPASEEIDPIKKTERSNLKLWTSPNFTLVGSIVVVSFLLVYTILYPLK</sequence>
<reference evidence="4" key="1">
    <citation type="journal article" date="2016" name="Nature">
        <title>The genome of the seagrass Zostera marina reveals angiosperm adaptation to the sea.</title>
        <authorList>
            <person name="Olsen J.L."/>
            <person name="Rouze P."/>
            <person name="Verhelst B."/>
            <person name="Lin Y.-C."/>
            <person name="Bayer T."/>
            <person name="Collen J."/>
            <person name="Dattolo E."/>
            <person name="De Paoli E."/>
            <person name="Dittami S."/>
            <person name="Maumus F."/>
            <person name="Michel G."/>
            <person name="Kersting A."/>
            <person name="Lauritano C."/>
            <person name="Lohaus R."/>
            <person name="Toepel M."/>
            <person name="Tonon T."/>
            <person name="Vanneste K."/>
            <person name="Amirebrahimi M."/>
            <person name="Brakel J."/>
            <person name="Bostroem C."/>
            <person name="Chovatia M."/>
            <person name="Grimwood J."/>
            <person name="Jenkins J.W."/>
            <person name="Jueterbock A."/>
            <person name="Mraz A."/>
            <person name="Stam W.T."/>
            <person name="Tice H."/>
            <person name="Bornberg-Bauer E."/>
            <person name="Green P.J."/>
            <person name="Pearson G.A."/>
            <person name="Procaccini G."/>
            <person name="Duarte C.M."/>
            <person name="Schmutz J."/>
            <person name="Reusch T.B.H."/>
            <person name="Van de Peer Y."/>
        </authorList>
    </citation>
    <scope>NUCLEOTIDE SEQUENCE [LARGE SCALE GENOMIC DNA]</scope>
    <source>
        <strain evidence="4">cv. Finnish</strain>
    </source>
</reference>